<dbReference type="SUPFAM" id="SSF56112">
    <property type="entry name" value="Protein kinase-like (PK-like)"/>
    <property type="match status" value="1"/>
</dbReference>
<dbReference type="InterPro" id="IPR008271">
    <property type="entry name" value="Ser/Thr_kinase_AS"/>
</dbReference>
<comment type="catalytic activity">
    <reaction evidence="7">
        <text>L-seryl-[protein] + ATP = O-phospho-L-seryl-[protein] + ADP + H(+)</text>
        <dbReference type="Rhea" id="RHEA:17989"/>
        <dbReference type="Rhea" id="RHEA-COMP:9863"/>
        <dbReference type="Rhea" id="RHEA-COMP:11604"/>
        <dbReference type="ChEBI" id="CHEBI:15378"/>
        <dbReference type="ChEBI" id="CHEBI:29999"/>
        <dbReference type="ChEBI" id="CHEBI:30616"/>
        <dbReference type="ChEBI" id="CHEBI:83421"/>
        <dbReference type="ChEBI" id="CHEBI:456216"/>
        <dbReference type="EC" id="2.7.11.1"/>
    </reaction>
</comment>
<evidence type="ECO:0000256" key="11">
    <source>
        <dbReference type="SAM" id="MobiDB-lite"/>
    </source>
</evidence>
<comment type="caution">
    <text evidence="13">The sequence shown here is derived from an EMBL/GenBank/DDBJ whole genome shotgun (WGS) entry which is preliminary data.</text>
</comment>
<dbReference type="PROSITE" id="PS00108">
    <property type="entry name" value="PROTEIN_KINASE_ST"/>
    <property type="match status" value="1"/>
</dbReference>
<dbReference type="Pfam" id="PF00069">
    <property type="entry name" value="Pkinase"/>
    <property type="match status" value="1"/>
</dbReference>
<dbReference type="InterPro" id="IPR011009">
    <property type="entry name" value="Kinase-like_dom_sf"/>
</dbReference>
<name>A0AAD5WFG0_PARTN</name>
<dbReference type="EMBL" id="JAHQIW010006135">
    <property type="protein sequence ID" value="KAJ1368284.1"/>
    <property type="molecule type" value="Genomic_DNA"/>
</dbReference>
<dbReference type="InterPro" id="IPR000719">
    <property type="entry name" value="Prot_kinase_dom"/>
</dbReference>
<comment type="catalytic activity">
    <reaction evidence="6">
        <text>L-threonyl-[protein] + ATP = O-phospho-L-threonyl-[protein] + ADP + H(+)</text>
        <dbReference type="Rhea" id="RHEA:46608"/>
        <dbReference type="Rhea" id="RHEA-COMP:11060"/>
        <dbReference type="Rhea" id="RHEA-COMP:11605"/>
        <dbReference type="ChEBI" id="CHEBI:15378"/>
        <dbReference type="ChEBI" id="CHEBI:30013"/>
        <dbReference type="ChEBI" id="CHEBI:30616"/>
        <dbReference type="ChEBI" id="CHEBI:61977"/>
        <dbReference type="ChEBI" id="CHEBI:456216"/>
        <dbReference type="EC" id="2.7.11.1"/>
    </reaction>
</comment>
<evidence type="ECO:0000256" key="2">
    <source>
        <dbReference type="ARBA" id="ARBA00022679"/>
    </source>
</evidence>
<keyword evidence="14" id="KW-1185">Reference proteome</keyword>
<keyword evidence="3 9" id="KW-0547">Nucleotide-binding</keyword>
<keyword evidence="2" id="KW-0808">Transferase</keyword>
<evidence type="ECO:0000256" key="5">
    <source>
        <dbReference type="ARBA" id="ARBA00022840"/>
    </source>
</evidence>
<reference evidence="13" key="1">
    <citation type="submission" date="2021-06" db="EMBL/GenBank/DDBJ databases">
        <title>Parelaphostrongylus tenuis whole genome reference sequence.</title>
        <authorList>
            <person name="Garwood T.J."/>
            <person name="Larsen P.A."/>
            <person name="Fountain-Jones N.M."/>
            <person name="Garbe J.R."/>
            <person name="Macchietto M.G."/>
            <person name="Kania S.A."/>
            <person name="Gerhold R.W."/>
            <person name="Richards J.E."/>
            <person name="Wolf T.M."/>
        </authorList>
    </citation>
    <scope>NUCLEOTIDE SEQUENCE</scope>
    <source>
        <strain evidence="13">MNPRO001-30</strain>
        <tissue evidence="13">Meninges</tissue>
    </source>
</reference>
<dbReference type="GO" id="GO:0004674">
    <property type="term" value="F:protein serine/threonine kinase activity"/>
    <property type="evidence" value="ECO:0007669"/>
    <property type="project" value="UniProtKB-KW"/>
</dbReference>
<keyword evidence="1" id="KW-0723">Serine/threonine-protein kinase</keyword>
<evidence type="ECO:0000256" key="6">
    <source>
        <dbReference type="ARBA" id="ARBA00047899"/>
    </source>
</evidence>
<evidence type="ECO:0000256" key="1">
    <source>
        <dbReference type="ARBA" id="ARBA00022527"/>
    </source>
</evidence>
<evidence type="ECO:0000256" key="9">
    <source>
        <dbReference type="PIRSR" id="PIRSR630616-2"/>
    </source>
</evidence>
<gene>
    <name evidence="13" type="ORF">KIN20_029383</name>
</gene>
<dbReference type="InterPro" id="IPR030616">
    <property type="entry name" value="Aur-like"/>
</dbReference>
<dbReference type="Gene3D" id="1.10.510.10">
    <property type="entry name" value="Transferase(Phosphotransferase) domain 1"/>
    <property type="match status" value="1"/>
</dbReference>
<evidence type="ECO:0000256" key="4">
    <source>
        <dbReference type="ARBA" id="ARBA00022777"/>
    </source>
</evidence>
<evidence type="ECO:0000256" key="7">
    <source>
        <dbReference type="ARBA" id="ARBA00048679"/>
    </source>
</evidence>
<keyword evidence="4" id="KW-0418">Kinase</keyword>
<feature type="binding site" evidence="9">
    <location>
        <begin position="186"/>
        <end position="188"/>
    </location>
    <ligand>
        <name>ATP</name>
        <dbReference type="ChEBI" id="CHEBI:30616"/>
    </ligand>
</feature>
<dbReference type="AlphaFoldDB" id="A0AAD5WFG0"/>
<dbReference type="SMART" id="SM00220">
    <property type="entry name" value="S_TKc"/>
    <property type="match status" value="1"/>
</dbReference>
<proteinExistence type="predicted"/>
<evidence type="ECO:0000313" key="14">
    <source>
        <dbReference type="Proteomes" id="UP001196413"/>
    </source>
</evidence>
<keyword evidence="5 9" id="KW-0067">ATP-binding</keyword>
<feature type="cross-link" description="Glycyl lysine isopeptide (Lys-Gly) (interchain with G-Cter in SUMO2)" evidence="10">
    <location>
        <position position="233"/>
    </location>
</feature>
<feature type="active site" description="Proton acceptor" evidence="8">
    <location>
        <position position="231"/>
    </location>
</feature>
<evidence type="ECO:0000259" key="12">
    <source>
        <dbReference type="PROSITE" id="PS50011"/>
    </source>
</evidence>
<feature type="binding site" evidence="9">
    <location>
        <begin position="235"/>
        <end position="236"/>
    </location>
    <ligand>
        <name>ATP</name>
        <dbReference type="ChEBI" id="CHEBI:30616"/>
    </ligand>
</feature>
<dbReference type="FunFam" id="3.30.200.20:FF:000042">
    <property type="entry name" value="Aurora kinase A"/>
    <property type="match status" value="1"/>
</dbReference>
<dbReference type="PROSITE" id="PS50011">
    <property type="entry name" value="PROTEIN_KINASE_DOM"/>
    <property type="match status" value="1"/>
</dbReference>
<dbReference type="Proteomes" id="UP001196413">
    <property type="component" value="Unassembled WGS sequence"/>
</dbReference>
<evidence type="ECO:0000256" key="10">
    <source>
        <dbReference type="PIRSR" id="PIRSR630616-3"/>
    </source>
</evidence>
<feature type="domain" description="Protein kinase" evidence="12">
    <location>
        <begin position="52"/>
        <end position="316"/>
    </location>
</feature>
<evidence type="ECO:0000313" key="13">
    <source>
        <dbReference type="EMBL" id="KAJ1368284.1"/>
    </source>
</evidence>
<dbReference type="GO" id="GO:0005524">
    <property type="term" value="F:ATP binding"/>
    <property type="evidence" value="ECO:0007669"/>
    <property type="project" value="UniProtKB-KW"/>
</dbReference>
<accession>A0AAD5WFG0</accession>
<dbReference type="PANTHER" id="PTHR24350">
    <property type="entry name" value="SERINE/THREONINE-PROTEIN KINASE IAL-RELATED"/>
    <property type="match status" value="1"/>
</dbReference>
<feature type="binding site" evidence="9">
    <location>
        <position position="249"/>
    </location>
    <ligand>
        <name>ATP</name>
        <dbReference type="ChEBI" id="CHEBI:30616"/>
    </ligand>
</feature>
<evidence type="ECO:0000256" key="3">
    <source>
        <dbReference type="ARBA" id="ARBA00022741"/>
    </source>
</evidence>
<feature type="region of interest" description="Disordered" evidence="11">
    <location>
        <begin position="59"/>
        <end position="105"/>
    </location>
</feature>
<evidence type="ECO:0000256" key="8">
    <source>
        <dbReference type="PIRSR" id="PIRSR630616-1"/>
    </source>
</evidence>
<protein>
    <recommendedName>
        <fullName evidence="12">Protein kinase domain-containing protein</fullName>
    </recommendedName>
</protein>
<sequence length="316" mass="36070">MATMRTFFRWAYDYQYACMGKVVLFIEGKLIRTPSLSTAPSSTGPPNRRAIGALTAAIQSGNRQTSTSSHHRFSTRVGEHPPSMPSITPASSTDRNRRKHHTSVTTSPKCIQQMKILILRLWALAGLDISEKCRILTVLFKEQISKCNVEHQVNREIDIQYHLKHPNILQLKGYFHDQQRIYIILEFAEGGNLYERLKREVKLGEAEAAKYVRQLADALSYCHVRRIIHRDIKPENILLDRKGNAKIADFGWAVVSADSRRKTFCGTLDYMSPEMISRKTYDHTLSLGKCRDIISKGMTIVIVGKEITEGPYYKIE</sequence>
<organism evidence="13 14">
    <name type="scientific">Parelaphostrongylus tenuis</name>
    <name type="common">Meningeal worm</name>
    <dbReference type="NCBI Taxonomy" id="148309"/>
    <lineage>
        <taxon>Eukaryota</taxon>
        <taxon>Metazoa</taxon>
        <taxon>Ecdysozoa</taxon>
        <taxon>Nematoda</taxon>
        <taxon>Chromadorea</taxon>
        <taxon>Rhabditida</taxon>
        <taxon>Rhabditina</taxon>
        <taxon>Rhabditomorpha</taxon>
        <taxon>Strongyloidea</taxon>
        <taxon>Metastrongylidae</taxon>
        <taxon>Parelaphostrongylus</taxon>
    </lineage>
</organism>